<dbReference type="InterPro" id="IPR001810">
    <property type="entry name" value="F-box_dom"/>
</dbReference>
<dbReference type="GeneID" id="29004127"/>
<dbReference type="AlphaFoldDB" id="A0A167PWK6"/>
<evidence type="ECO:0000313" key="3">
    <source>
        <dbReference type="Proteomes" id="UP000077315"/>
    </source>
</evidence>
<feature type="domain" description="F-box" evidence="1">
    <location>
        <begin position="1"/>
        <end position="46"/>
    </location>
</feature>
<evidence type="ECO:0000259" key="1">
    <source>
        <dbReference type="PROSITE" id="PS50181"/>
    </source>
</evidence>
<dbReference type="InterPro" id="IPR032675">
    <property type="entry name" value="LRR_dom_sf"/>
</dbReference>
<dbReference type="Proteomes" id="UP000077315">
    <property type="component" value="Unassembled WGS sequence"/>
</dbReference>
<proteinExistence type="predicted"/>
<dbReference type="RefSeq" id="XP_018296706.1">
    <property type="nucleotide sequence ID" value="XM_018443221.1"/>
</dbReference>
<sequence length="300" mass="33018">MVLLSLPSEVLWQIVSFLDITDLSVLRFVSTKLRTYADHPSHWKDLQLRPPPSSTAGISLWNLNDLKDLIGPHASHTRSIKIWGVRDTVVRFLITRCTHLQELTICGWATLSDHAFRFPATNSTGGTSGTSGTSGGHLAGLRRLEFVGATQQSNYTALGANTLGRILTNCPDLSELLLGCQVHIHAQTLIEELKKSSRPPLSLRSLTLATHRTWSAPHITHLFDLCPSLEQIGLLPAAASGCDVGKDSSSVQRWLADTHSLKLEHSPESPIALDLPLDQDMVIYRPTCNTTQRTHFCTSH</sequence>
<dbReference type="Gene3D" id="3.80.10.10">
    <property type="entry name" value="Ribonuclease Inhibitor"/>
    <property type="match status" value="1"/>
</dbReference>
<gene>
    <name evidence="2" type="ORF">PHYBLDRAFT_77073</name>
</gene>
<accession>A0A167PWK6</accession>
<dbReference type="PROSITE" id="PS50181">
    <property type="entry name" value="FBOX"/>
    <property type="match status" value="1"/>
</dbReference>
<dbReference type="STRING" id="763407.A0A167PWK6"/>
<dbReference type="SUPFAM" id="SSF81383">
    <property type="entry name" value="F-box domain"/>
    <property type="match status" value="1"/>
</dbReference>
<evidence type="ECO:0000313" key="2">
    <source>
        <dbReference type="EMBL" id="OAD78666.1"/>
    </source>
</evidence>
<keyword evidence="3" id="KW-1185">Reference proteome</keyword>
<dbReference type="Pfam" id="PF12937">
    <property type="entry name" value="F-box-like"/>
    <property type="match status" value="1"/>
</dbReference>
<dbReference type="EMBL" id="KV440973">
    <property type="protein sequence ID" value="OAD78666.1"/>
    <property type="molecule type" value="Genomic_DNA"/>
</dbReference>
<dbReference type="InParanoid" id="A0A167PWK6"/>
<dbReference type="Gene3D" id="1.20.1280.50">
    <property type="match status" value="1"/>
</dbReference>
<protein>
    <recommendedName>
        <fullName evidence="1">F-box domain-containing protein</fullName>
    </recommendedName>
</protein>
<dbReference type="SUPFAM" id="SSF52047">
    <property type="entry name" value="RNI-like"/>
    <property type="match status" value="1"/>
</dbReference>
<dbReference type="OrthoDB" id="550575at2759"/>
<name>A0A167PWK6_PHYB8</name>
<dbReference type="InterPro" id="IPR036047">
    <property type="entry name" value="F-box-like_dom_sf"/>
</dbReference>
<reference evidence="3" key="1">
    <citation type="submission" date="2015-06" db="EMBL/GenBank/DDBJ databases">
        <title>Expansion of signal transduction pathways in fungi by whole-genome duplication.</title>
        <authorList>
            <consortium name="DOE Joint Genome Institute"/>
            <person name="Corrochano L.M."/>
            <person name="Kuo A."/>
            <person name="Marcet-Houben M."/>
            <person name="Polaino S."/>
            <person name="Salamov A."/>
            <person name="Villalobos J.M."/>
            <person name="Alvarez M.I."/>
            <person name="Avalos J."/>
            <person name="Benito E.P."/>
            <person name="Benoit I."/>
            <person name="Burger G."/>
            <person name="Camino L.P."/>
            <person name="Canovas D."/>
            <person name="Cerda-Olmedo E."/>
            <person name="Cheng J.-F."/>
            <person name="Dominguez A."/>
            <person name="Elias M."/>
            <person name="Eslava A.P."/>
            <person name="Glaser F."/>
            <person name="Grimwood J."/>
            <person name="Gutierrez G."/>
            <person name="Heitman J."/>
            <person name="Henrissat B."/>
            <person name="Iturriaga E.A."/>
            <person name="Lang B.F."/>
            <person name="Lavin J.L."/>
            <person name="Lee S."/>
            <person name="Li W."/>
            <person name="Lindquist E."/>
            <person name="Lopez-Garcia S."/>
            <person name="Luque E.M."/>
            <person name="Marcos A.T."/>
            <person name="Martin J."/>
            <person name="McCluskey K."/>
            <person name="Medina H.R."/>
            <person name="Miralles-Duran A."/>
            <person name="Miyazaki A."/>
            <person name="Munoz-Torres E."/>
            <person name="Oguiza J.A."/>
            <person name="Ohm R."/>
            <person name="Olmedo M."/>
            <person name="Orejas M."/>
            <person name="Ortiz-Castellanos L."/>
            <person name="Pisabarro A.G."/>
            <person name="Rodriguez-Romero J."/>
            <person name="Ruiz-Herrera J."/>
            <person name="Ruiz-Vazquez R."/>
            <person name="Sanz C."/>
            <person name="Schackwitz W."/>
            <person name="Schmutz J."/>
            <person name="Shahriari M."/>
            <person name="Shelest E."/>
            <person name="Silva-Franco F."/>
            <person name="Soanes D."/>
            <person name="Syed K."/>
            <person name="Tagua V.G."/>
            <person name="Talbot N.J."/>
            <person name="Thon M."/>
            <person name="De vries R.P."/>
            <person name="Wiebenga A."/>
            <person name="Yadav J.S."/>
            <person name="Braun E.L."/>
            <person name="Baker S."/>
            <person name="Garre V."/>
            <person name="Horwitz B."/>
            <person name="Torres-Martinez S."/>
            <person name="Idnurm A."/>
            <person name="Herrera-Estrella A."/>
            <person name="Gabaldon T."/>
            <person name="Grigoriev I.V."/>
        </authorList>
    </citation>
    <scope>NUCLEOTIDE SEQUENCE [LARGE SCALE GENOMIC DNA]</scope>
    <source>
        <strain evidence="3">NRRL 1555(-)</strain>
    </source>
</reference>
<organism evidence="2 3">
    <name type="scientific">Phycomyces blakesleeanus (strain ATCC 8743b / DSM 1359 / FGSC 10004 / NBRC 33097 / NRRL 1555)</name>
    <dbReference type="NCBI Taxonomy" id="763407"/>
    <lineage>
        <taxon>Eukaryota</taxon>
        <taxon>Fungi</taxon>
        <taxon>Fungi incertae sedis</taxon>
        <taxon>Mucoromycota</taxon>
        <taxon>Mucoromycotina</taxon>
        <taxon>Mucoromycetes</taxon>
        <taxon>Mucorales</taxon>
        <taxon>Phycomycetaceae</taxon>
        <taxon>Phycomyces</taxon>
    </lineage>
</organism>
<dbReference type="VEuPathDB" id="FungiDB:PHYBLDRAFT_77073"/>
<dbReference type="SMART" id="SM00256">
    <property type="entry name" value="FBOX"/>
    <property type="match status" value="1"/>
</dbReference>